<feature type="non-terminal residue" evidence="2">
    <location>
        <position position="388"/>
    </location>
</feature>
<evidence type="ECO:0008006" key="4">
    <source>
        <dbReference type="Google" id="ProtNLM"/>
    </source>
</evidence>
<proteinExistence type="predicted"/>
<comment type="caution">
    <text evidence="2">The sequence shown here is derived from an EMBL/GenBank/DDBJ whole genome shotgun (WGS) entry which is preliminary data.</text>
</comment>
<dbReference type="EMBL" id="SRHE01000830">
    <property type="protein sequence ID" value="TWW08126.1"/>
    <property type="molecule type" value="Genomic_DNA"/>
</dbReference>
<feature type="region of interest" description="Disordered" evidence="1">
    <location>
        <begin position="84"/>
        <end position="110"/>
    </location>
</feature>
<evidence type="ECO:0000313" key="2">
    <source>
        <dbReference type="EMBL" id="TWW08126.1"/>
    </source>
</evidence>
<dbReference type="PANTHER" id="PTHR37826:SF3">
    <property type="entry name" value="J DOMAIN-CONTAINING PROTEIN"/>
    <property type="match status" value="1"/>
</dbReference>
<dbReference type="PANTHER" id="PTHR37826">
    <property type="entry name" value="FLOTILLIN BAND_7_5 DOMAIN PROTEIN"/>
    <property type="match status" value="1"/>
</dbReference>
<dbReference type="AlphaFoldDB" id="A0A5C6M043"/>
<reference evidence="2 3" key="1">
    <citation type="submission" date="2019-08" db="EMBL/GenBank/DDBJ databases">
        <title>100 year-old enigma solved: identification of Planctomyces bekefii, the type genus and species of the phylum Planctomycetes.</title>
        <authorList>
            <person name="Svetlana D.N."/>
            <person name="Overmann J."/>
        </authorList>
    </citation>
    <scope>NUCLEOTIDE SEQUENCE [LARGE SCALE GENOMIC DNA]</scope>
    <source>
        <strain evidence="2">Phe10_nw2017</strain>
    </source>
</reference>
<feature type="region of interest" description="Disordered" evidence="1">
    <location>
        <begin position="1"/>
        <end position="27"/>
    </location>
</feature>
<evidence type="ECO:0000313" key="3">
    <source>
        <dbReference type="Proteomes" id="UP000321083"/>
    </source>
</evidence>
<organism evidence="2 3">
    <name type="scientific">Planctomyces bekefii</name>
    <dbReference type="NCBI Taxonomy" id="1653850"/>
    <lineage>
        <taxon>Bacteria</taxon>
        <taxon>Pseudomonadati</taxon>
        <taxon>Planctomycetota</taxon>
        <taxon>Planctomycetia</taxon>
        <taxon>Planctomycetales</taxon>
        <taxon>Planctomycetaceae</taxon>
        <taxon>Planctomyces</taxon>
    </lineage>
</organism>
<protein>
    <recommendedName>
        <fullName evidence="4">Zinc ribbon domain-containing protein</fullName>
    </recommendedName>
</protein>
<reference evidence="2 3" key="2">
    <citation type="submission" date="2019-08" db="EMBL/GenBank/DDBJ databases">
        <authorList>
            <person name="Henke P."/>
        </authorList>
    </citation>
    <scope>NUCLEOTIDE SEQUENCE [LARGE SCALE GENOMIC DNA]</scope>
    <source>
        <strain evidence="2">Phe10_nw2017</strain>
    </source>
</reference>
<sequence>MGEDTSEDPALSITSARPPDGDQSGRLIDAGEARMFPCQSCGADLKFHIGLQSLTCEFCGHQQDIRHRDEAAVEQDFHAMLQRMRQQRADRQQRAAGDVGDGGGAAGAGADQVQREVRCESCGGNVEFYGTLTSTSCPYCDVPIQLEHVHQSDPERIPVDAMLPFLVDRQRAGVQLGQWLESRWFAPGDFRHGAQQGHFNGVYLSYFTFDSLTFTIWSGHRGDHYYVTVGSGNNQRRQRRTSWRAVSGQFQRFFDDVLILANRGLQRSYLEALEPWPLTQVVPFNQQLLAGLLSRTYDIELDECFAEARAKIDAALQADVRARIGGDEQRIGGLKSQYDAITYKHLLLPVWLMAYRYNGKSYQVFINACTGQVSGERPWSIWKITAAV</sequence>
<keyword evidence="3" id="KW-1185">Reference proteome</keyword>
<dbReference type="Proteomes" id="UP000321083">
    <property type="component" value="Unassembled WGS sequence"/>
</dbReference>
<gene>
    <name evidence="2" type="ORF">E3A20_27450</name>
</gene>
<name>A0A5C6M043_9PLAN</name>
<accession>A0A5C6M043</accession>
<evidence type="ECO:0000256" key="1">
    <source>
        <dbReference type="SAM" id="MobiDB-lite"/>
    </source>
</evidence>